<name>A0AAF0ZI87_SOLVR</name>
<evidence type="ECO:0000313" key="1">
    <source>
        <dbReference type="EMBL" id="WMV40696.1"/>
    </source>
</evidence>
<gene>
    <name evidence="1" type="ORF">MTR67_034081</name>
</gene>
<evidence type="ECO:0000313" key="2">
    <source>
        <dbReference type="Proteomes" id="UP001234989"/>
    </source>
</evidence>
<sequence>MKRRLAGCKTKFLNLIKRTVLAKATLSSIPSHVMQYIKLPTKTTSTINKVQRDFVWDLQLRRERYTFSTGIVSLMPKTWEDWVHAGTLIDPPTRIQVQLSLMARLEITKIEHVFREQNRVADKLVKQRAKSDVARQPTFSEAAPIWVQKELDADVI</sequence>
<proteinExistence type="predicted"/>
<dbReference type="Proteomes" id="UP001234989">
    <property type="component" value="Chromosome 8"/>
</dbReference>
<accession>A0AAF0ZI87</accession>
<reference evidence="1" key="1">
    <citation type="submission" date="2023-08" db="EMBL/GenBank/DDBJ databases">
        <title>A de novo genome assembly of Solanum verrucosum Schlechtendal, a Mexican diploid species geographically isolated from the other diploid A-genome species in potato relatives.</title>
        <authorList>
            <person name="Hosaka K."/>
        </authorList>
    </citation>
    <scope>NUCLEOTIDE SEQUENCE</scope>
    <source>
        <tissue evidence="1">Young leaves</tissue>
    </source>
</reference>
<keyword evidence="2" id="KW-1185">Reference proteome</keyword>
<dbReference type="AlphaFoldDB" id="A0AAF0ZI87"/>
<dbReference type="EMBL" id="CP133619">
    <property type="protein sequence ID" value="WMV40696.1"/>
    <property type="molecule type" value="Genomic_DNA"/>
</dbReference>
<organism evidence="1 2">
    <name type="scientific">Solanum verrucosum</name>
    <dbReference type="NCBI Taxonomy" id="315347"/>
    <lineage>
        <taxon>Eukaryota</taxon>
        <taxon>Viridiplantae</taxon>
        <taxon>Streptophyta</taxon>
        <taxon>Embryophyta</taxon>
        <taxon>Tracheophyta</taxon>
        <taxon>Spermatophyta</taxon>
        <taxon>Magnoliopsida</taxon>
        <taxon>eudicotyledons</taxon>
        <taxon>Gunneridae</taxon>
        <taxon>Pentapetalae</taxon>
        <taxon>asterids</taxon>
        <taxon>lamiids</taxon>
        <taxon>Solanales</taxon>
        <taxon>Solanaceae</taxon>
        <taxon>Solanoideae</taxon>
        <taxon>Solaneae</taxon>
        <taxon>Solanum</taxon>
    </lineage>
</organism>
<evidence type="ECO:0008006" key="3">
    <source>
        <dbReference type="Google" id="ProtNLM"/>
    </source>
</evidence>
<protein>
    <recommendedName>
        <fullName evidence="3">RNase H type-1 domain-containing protein</fullName>
    </recommendedName>
</protein>